<dbReference type="AlphaFoldDB" id="A0AAV3YSP5"/>
<reference evidence="1 2" key="1">
    <citation type="journal article" date="2021" name="Elife">
        <title>Chloroplast acquisition without the gene transfer in kleptoplastic sea slugs, Plakobranchus ocellatus.</title>
        <authorList>
            <person name="Maeda T."/>
            <person name="Takahashi S."/>
            <person name="Yoshida T."/>
            <person name="Shimamura S."/>
            <person name="Takaki Y."/>
            <person name="Nagai Y."/>
            <person name="Toyoda A."/>
            <person name="Suzuki Y."/>
            <person name="Arimoto A."/>
            <person name="Ishii H."/>
            <person name="Satoh N."/>
            <person name="Nishiyama T."/>
            <person name="Hasebe M."/>
            <person name="Maruyama T."/>
            <person name="Minagawa J."/>
            <person name="Obokata J."/>
            <person name="Shigenobu S."/>
        </authorList>
    </citation>
    <scope>NUCLEOTIDE SEQUENCE [LARGE SCALE GENOMIC DNA]</scope>
</reference>
<comment type="caution">
    <text evidence="1">The sequence shown here is derived from an EMBL/GenBank/DDBJ whole genome shotgun (WGS) entry which is preliminary data.</text>
</comment>
<proteinExistence type="predicted"/>
<name>A0AAV3YSP5_9GAST</name>
<organism evidence="1 2">
    <name type="scientific">Plakobranchus ocellatus</name>
    <dbReference type="NCBI Taxonomy" id="259542"/>
    <lineage>
        <taxon>Eukaryota</taxon>
        <taxon>Metazoa</taxon>
        <taxon>Spiralia</taxon>
        <taxon>Lophotrochozoa</taxon>
        <taxon>Mollusca</taxon>
        <taxon>Gastropoda</taxon>
        <taxon>Heterobranchia</taxon>
        <taxon>Euthyneura</taxon>
        <taxon>Panpulmonata</taxon>
        <taxon>Sacoglossa</taxon>
        <taxon>Placobranchoidea</taxon>
        <taxon>Plakobranchidae</taxon>
        <taxon>Plakobranchus</taxon>
    </lineage>
</organism>
<evidence type="ECO:0000313" key="1">
    <source>
        <dbReference type="EMBL" id="GFN85577.1"/>
    </source>
</evidence>
<gene>
    <name evidence="1" type="ORF">PoB_001208300</name>
</gene>
<evidence type="ECO:0000313" key="2">
    <source>
        <dbReference type="Proteomes" id="UP000735302"/>
    </source>
</evidence>
<accession>A0AAV3YSP5</accession>
<protein>
    <submittedName>
        <fullName evidence="1">Uncharacterized protein</fullName>
    </submittedName>
</protein>
<keyword evidence="2" id="KW-1185">Reference proteome</keyword>
<feature type="non-terminal residue" evidence="1">
    <location>
        <position position="1"/>
    </location>
</feature>
<sequence>VYSRRRLTKAEEIIVLLQALARFHTPASCPSPTPHFFLVLVGRVGLLIGTAKAIELLFLCFGDGGRRD</sequence>
<dbReference type="Proteomes" id="UP000735302">
    <property type="component" value="Unassembled WGS sequence"/>
</dbReference>
<dbReference type="EMBL" id="BLXT01001425">
    <property type="protein sequence ID" value="GFN85577.1"/>
    <property type="molecule type" value="Genomic_DNA"/>
</dbReference>